<accession>A0A813EM07</accession>
<protein>
    <submittedName>
        <fullName evidence="2">Uncharacterized protein</fullName>
    </submittedName>
</protein>
<feature type="region of interest" description="Disordered" evidence="1">
    <location>
        <begin position="67"/>
        <end position="103"/>
    </location>
</feature>
<dbReference type="EMBL" id="CAJNNV010013761">
    <property type="protein sequence ID" value="CAE8602013.1"/>
    <property type="molecule type" value="Genomic_DNA"/>
</dbReference>
<dbReference type="Proteomes" id="UP000654075">
    <property type="component" value="Unassembled WGS sequence"/>
</dbReference>
<feature type="non-terminal residue" evidence="2">
    <location>
        <position position="1"/>
    </location>
</feature>
<evidence type="ECO:0000313" key="2">
    <source>
        <dbReference type="EMBL" id="CAE8602013.1"/>
    </source>
</evidence>
<dbReference type="AlphaFoldDB" id="A0A813EM07"/>
<reference evidence="2" key="1">
    <citation type="submission" date="2021-02" db="EMBL/GenBank/DDBJ databases">
        <authorList>
            <person name="Dougan E. K."/>
            <person name="Rhodes N."/>
            <person name="Thang M."/>
            <person name="Chan C."/>
        </authorList>
    </citation>
    <scope>NUCLEOTIDE SEQUENCE</scope>
</reference>
<sequence>DRMAAMQQVLSFHASPKPQYRQVLAPTTQVAQQLQAKQALPEPLPTVPPLLTGQGTQLLNYHNFESGSATVRMPRPQQQQLQRNAGTTEDLKPSHVPSIQAGQVLYTSRGGGSMILPTGM</sequence>
<feature type="non-terminal residue" evidence="2">
    <location>
        <position position="120"/>
    </location>
</feature>
<evidence type="ECO:0000313" key="3">
    <source>
        <dbReference type="Proteomes" id="UP000654075"/>
    </source>
</evidence>
<name>A0A813EM07_POLGL</name>
<keyword evidence="3" id="KW-1185">Reference proteome</keyword>
<proteinExistence type="predicted"/>
<gene>
    <name evidence="2" type="ORF">PGLA1383_LOCUS20273</name>
</gene>
<comment type="caution">
    <text evidence="2">The sequence shown here is derived from an EMBL/GenBank/DDBJ whole genome shotgun (WGS) entry which is preliminary data.</text>
</comment>
<evidence type="ECO:0000256" key="1">
    <source>
        <dbReference type="SAM" id="MobiDB-lite"/>
    </source>
</evidence>
<organism evidence="2 3">
    <name type="scientific">Polarella glacialis</name>
    <name type="common">Dinoflagellate</name>
    <dbReference type="NCBI Taxonomy" id="89957"/>
    <lineage>
        <taxon>Eukaryota</taxon>
        <taxon>Sar</taxon>
        <taxon>Alveolata</taxon>
        <taxon>Dinophyceae</taxon>
        <taxon>Suessiales</taxon>
        <taxon>Suessiaceae</taxon>
        <taxon>Polarella</taxon>
    </lineage>
</organism>